<evidence type="ECO:0000259" key="1">
    <source>
        <dbReference type="PROSITE" id="PS50835"/>
    </source>
</evidence>
<dbReference type="Gene3D" id="2.60.40.10">
    <property type="entry name" value="Immunoglobulins"/>
    <property type="match status" value="1"/>
</dbReference>
<dbReference type="InterPro" id="IPR007110">
    <property type="entry name" value="Ig-like_dom"/>
</dbReference>
<organism evidence="2 3">
    <name type="scientific">Ancylostoma duodenale</name>
    <dbReference type="NCBI Taxonomy" id="51022"/>
    <lineage>
        <taxon>Eukaryota</taxon>
        <taxon>Metazoa</taxon>
        <taxon>Ecdysozoa</taxon>
        <taxon>Nematoda</taxon>
        <taxon>Chromadorea</taxon>
        <taxon>Rhabditida</taxon>
        <taxon>Rhabditina</taxon>
        <taxon>Rhabditomorpha</taxon>
        <taxon>Strongyloidea</taxon>
        <taxon>Ancylostomatidae</taxon>
        <taxon>Ancylostomatinae</taxon>
        <taxon>Ancylostoma</taxon>
    </lineage>
</organism>
<dbReference type="EMBL" id="KN727415">
    <property type="protein sequence ID" value="KIH65734.1"/>
    <property type="molecule type" value="Genomic_DNA"/>
</dbReference>
<dbReference type="Proteomes" id="UP000054047">
    <property type="component" value="Unassembled WGS sequence"/>
</dbReference>
<dbReference type="PROSITE" id="PS50835">
    <property type="entry name" value="IG_LIKE"/>
    <property type="match status" value="1"/>
</dbReference>
<accession>A0A0C2H2E2</accession>
<keyword evidence="3" id="KW-1185">Reference proteome</keyword>
<dbReference type="CDD" id="cd00096">
    <property type="entry name" value="Ig"/>
    <property type="match status" value="1"/>
</dbReference>
<name>A0A0C2H2E2_9BILA</name>
<gene>
    <name evidence="2" type="ORF">ANCDUO_03939</name>
</gene>
<evidence type="ECO:0000313" key="3">
    <source>
        <dbReference type="Proteomes" id="UP000054047"/>
    </source>
</evidence>
<evidence type="ECO:0000313" key="2">
    <source>
        <dbReference type="EMBL" id="KIH65734.1"/>
    </source>
</evidence>
<reference evidence="2 3" key="1">
    <citation type="submission" date="2013-12" db="EMBL/GenBank/DDBJ databases">
        <title>Draft genome of the parsitic nematode Ancylostoma duodenale.</title>
        <authorList>
            <person name="Mitreva M."/>
        </authorList>
    </citation>
    <scope>NUCLEOTIDE SEQUENCE [LARGE SCALE GENOMIC DNA]</scope>
    <source>
        <strain evidence="2 3">Zhejiang</strain>
    </source>
</reference>
<proteinExistence type="predicted"/>
<feature type="domain" description="Ig-like" evidence="1">
    <location>
        <begin position="18"/>
        <end position="124"/>
    </location>
</feature>
<dbReference type="InterPro" id="IPR013783">
    <property type="entry name" value="Ig-like_fold"/>
</dbReference>
<protein>
    <recommendedName>
        <fullName evidence="1">Ig-like domain-containing protein</fullName>
    </recommendedName>
</protein>
<dbReference type="AlphaFoldDB" id="A0A0C2H2E2"/>
<sequence length="137" mass="15116">MARLLQSGGGLIRDAKRPAATSVQRTEVAAGLVAWLSTDKKTARPLQANTDTTVAWYVNNQLIQNQKLEWRVTVSTEGILRTTHRLSFVAQEYTTSDIWPLLEEDDGSYECAVDGQMTRSTSVSITPSHSTSTRTDS</sequence>